<keyword evidence="4" id="KW-0129">CBS domain</keyword>
<organism evidence="11 12">
    <name type="scientific">Stephanodiscus triporus</name>
    <dbReference type="NCBI Taxonomy" id="2934178"/>
    <lineage>
        <taxon>Eukaryota</taxon>
        <taxon>Sar</taxon>
        <taxon>Stramenopiles</taxon>
        <taxon>Ochrophyta</taxon>
        <taxon>Bacillariophyta</taxon>
        <taxon>Coscinodiscophyceae</taxon>
        <taxon>Thalassiosirophycidae</taxon>
        <taxon>Stephanodiscales</taxon>
        <taxon>Stephanodiscaceae</taxon>
        <taxon>Stephanodiscus</taxon>
    </lineage>
</organism>
<evidence type="ECO:0000256" key="6">
    <source>
        <dbReference type="SAM" id="Coils"/>
    </source>
</evidence>
<dbReference type="InterPro" id="IPR053793">
    <property type="entry name" value="PB1-like"/>
</dbReference>
<dbReference type="Gene3D" id="3.40.850.10">
    <property type="entry name" value="Kinesin motor domain"/>
    <property type="match status" value="1"/>
</dbReference>
<feature type="coiled-coil region" evidence="6">
    <location>
        <begin position="428"/>
        <end position="597"/>
    </location>
</feature>
<feature type="coiled-coil region" evidence="6">
    <location>
        <begin position="884"/>
        <end position="911"/>
    </location>
</feature>
<comment type="caution">
    <text evidence="11">The sequence shown here is derived from an EMBL/GenBank/DDBJ whole genome shotgun (WGS) entry which is preliminary data.</text>
</comment>
<dbReference type="InterPro" id="IPR046342">
    <property type="entry name" value="CBS_dom_sf"/>
</dbReference>
<keyword evidence="5" id="KW-0009">Actin-binding</keyword>
<reference evidence="11 12" key="1">
    <citation type="submission" date="2024-10" db="EMBL/GenBank/DDBJ databases">
        <title>Updated reference genomes for cyclostephanoid diatoms.</title>
        <authorList>
            <person name="Roberts W.R."/>
            <person name="Alverson A.J."/>
        </authorList>
    </citation>
    <scope>NUCLEOTIDE SEQUENCE [LARGE SCALE GENOMIC DNA]</scope>
    <source>
        <strain evidence="11 12">AJA276-08</strain>
    </source>
</reference>
<proteinExistence type="inferred from homology"/>
<feature type="domain" description="CBS" evidence="8">
    <location>
        <begin position="1013"/>
        <end position="1072"/>
    </location>
</feature>
<dbReference type="Proteomes" id="UP001530315">
    <property type="component" value="Unassembled WGS sequence"/>
</dbReference>
<dbReference type="GO" id="GO:0003779">
    <property type="term" value="F:actin binding"/>
    <property type="evidence" value="ECO:0007669"/>
    <property type="project" value="UniProtKB-KW"/>
</dbReference>
<dbReference type="CDD" id="cd17781">
    <property type="entry name" value="CBS_pair_MUG70_1"/>
    <property type="match status" value="2"/>
</dbReference>
<keyword evidence="2 5" id="KW-0518">Myosin</keyword>
<feature type="domain" description="PB1" evidence="10">
    <location>
        <begin position="1483"/>
        <end position="1574"/>
    </location>
</feature>
<keyword evidence="7" id="KW-0472">Membrane</keyword>
<dbReference type="Gene3D" id="1.20.58.530">
    <property type="match status" value="1"/>
</dbReference>
<evidence type="ECO:0000259" key="9">
    <source>
        <dbReference type="PROSITE" id="PS51456"/>
    </source>
</evidence>
<feature type="domain" description="CBS" evidence="8">
    <location>
        <begin position="773"/>
        <end position="832"/>
    </location>
</feature>
<dbReference type="Gene3D" id="1.20.5.4820">
    <property type="match status" value="1"/>
</dbReference>
<dbReference type="PROSITE" id="PS51745">
    <property type="entry name" value="PB1"/>
    <property type="match status" value="1"/>
</dbReference>
<keyword evidence="6" id="KW-0175">Coiled coil</keyword>
<feature type="coiled-coil region" evidence="6">
    <location>
        <begin position="665"/>
        <end position="711"/>
    </location>
</feature>
<evidence type="ECO:0008006" key="13">
    <source>
        <dbReference type="Google" id="ProtNLM"/>
    </source>
</evidence>
<dbReference type="InterPro" id="IPR000644">
    <property type="entry name" value="CBS_dom"/>
</dbReference>
<dbReference type="SMART" id="SM00242">
    <property type="entry name" value="MYSc"/>
    <property type="match status" value="1"/>
</dbReference>
<keyword evidence="3" id="KW-0505">Motor protein</keyword>
<protein>
    <recommendedName>
        <fullName evidence="13">Myosin-like protein</fullName>
    </recommendedName>
</protein>
<feature type="domain" description="CBS" evidence="8">
    <location>
        <begin position="840"/>
        <end position="899"/>
    </location>
</feature>
<evidence type="ECO:0000256" key="5">
    <source>
        <dbReference type="PROSITE-ProRule" id="PRU00782"/>
    </source>
</evidence>
<dbReference type="SUPFAM" id="SSF54631">
    <property type="entry name" value="CBS-domain pair"/>
    <property type="match status" value="4"/>
</dbReference>
<feature type="region of interest" description="Actin-binding" evidence="5">
    <location>
        <begin position="115"/>
        <end position="137"/>
    </location>
</feature>
<dbReference type="EMBL" id="JALLAZ020000966">
    <property type="protein sequence ID" value="KAL3783568.1"/>
    <property type="molecule type" value="Genomic_DNA"/>
</dbReference>
<keyword evidence="7" id="KW-1133">Transmembrane helix</keyword>
<evidence type="ECO:0000313" key="12">
    <source>
        <dbReference type="Proteomes" id="UP001530315"/>
    </source>
</evidence>
<evidence type="ECO:0000256" key="3">
    <source>
        <dbReference type="ARBA" id="ARBA00023175"/>
    </source>
</evidence>
<gene>
    <name evidence="11" type="ORF">ACHAW5_007876</name>
</gene>
<dbReference type="GO" id="GO:0016459">
    <property type="term" value="C:myosin complex"/>
    <property type="evidence" value="ECO:0007669"/>
    <property type="project" value="UniProtKB-KW"/>
</dbReference>
<accession>A0ABD3P6L6</accession>
<dbReference type="PROSITE" id="PS51371">
    <property type="entry name" value="CBS"/>
    <property type="match status" value="5"/>
</dbReference>
<evidence type="ECO:0000256" key="7">
    <source>
        <dbReference type="SAM" id="Phobius"/>
    </source>
</evidence>
<dbReference type="SUPFAM" id="SSF54277">
    <property type="entry name" value="CAD &amp; PB1 domains"/>
    <property type="match status" value="1"/>
</dbReference>
<dbReference type="InterPro" id="IPR027417">
    <property type="entry name" value="P-loop_NTPase"/>
</dbReference>
<evidence type="ECO:0000256" key="4">
    <source>
        <dbReference type="PROSITE-ProRule" id="PRU00703"/>
    </source>
</evidence>
<dbReference type="SUPFAM" id="SSF52540">
    <property type="entry name" value="P-loop containing nucleoside triphosphate hydrolases"/>
    <property type="match status" value="1"/>
</dbReference>
<evidence type="ECO:0000259" key="8">
    <source>
        <dbReference type="PROSITE" id="PS51371"/>
    </source>
</evidence>
<keyword evidence="1" id="KW-0677">Repeat</keyword>
<dbReference type="InterPro" id="IPR001609">
    <property type="entry name" value="Myosin_head_motor_dom-like"/>
</dbReference>
<comment type="caution">
    <text evidence="5">Lacks conserved residue(s) required for the propagation of feature annotation.</text>
</comment>
<dbReference type="CDD" id="cd05992">
    <property type="entry name" value="PB1"/>
    <property type="match status" value="1"/>
</dbReference>
<name>A0ABD3P6L6_9STRA</name>
<dbReference type="Gene3D" id="3.10.580.10">
    <property type="entry name" value="CBS-domain"/>
    <property type="match status" value="4"/>
</dbReference>
<feature type="domain" description="Myosin motor" evidence="9">
    <location>
        <begin position="1"/>
        <end position="240"/>
    </location>
</feature>
<dbReference type="InterPro" id="IPR036961">
    <property type="entry name" value="Kinesin_motor_dom_sf"/>
</dbReference>
<evidence type="ECO:0000256" key="2">
    <source>
        <dbReference type="ARBA" id="ARBA00023123"/>
    </source>
</evidence>
<dbReference type="SMART" id="SM00116">
    <property type="entry name" value="CBS"/>
    <property type="match status" value="7"/>
</dbReference>
<dbReference type="Pfam" id="PF00571">
    <property type="entry name" value="CBS"/>
    <property type="match status" value="5"/>
</dbReference>
<dbReference type="Gene3D" id="3.10.20.90">
    <property type="entry name" value="Phosphatidylinositol 3-kinase Catalytic Subunit, Chain A, domain 1"/>
    <property type="match status" value="1"/>
</dbReference>
<dbReference type="InterPro" id="IPR051462">
    <property type="entry name" value="CBS_domain-containing"/>
</dbReference>
<dbReference type="PROSITE" id="PS50096">
    <property type="entry name" value="IQ"/>
    <property type="match status" value="1"/>
</dbReference>
<sequence>MSTSKKKKIKHSKSPTKEVLCHQNFITPKFGNDRDFIIIHYAGEVRYNVTGFVEKNVETLSNELKDLGSTSSNEFTRGVFGATGSSSPAADLGTTPSRRSTIRGVSVASQFRTSLQMLVMDLNCTNPHYVRCIKPNTLKAYSVFDSGEVLRQLRYSGMMETIRIRREGYSNREDHGSFYRRFNVLLSRKEVKNGEGIEHLVKILSKRLSLTEAEWQIGHTKIFLRDELASKLEVLAKLRRSAAARVVGKFGRTILQSQAGRLLTAWIRFRLTMLRKYRRAAAANKISSTYRMQKIRKSYKSTLQSAVRLQCLLRVALARARVRVLRDPYFDMSFKDLDLLHTKEVSRLENAVNAKDFKTAADIEKSLIPLREAMESKRPLTRSVLESRITEVQYLLEDAVSRKAFTECAPLQEKMDRLIRQRADLPSIDEMKEAVRLAEKNVADAAARRDFSGAATAQAVLDKAIERLEEAMRSEGVDADSGDSVENGSDSRFQSRADLEIAIAEAAKNIDDAIAKKDFNQATKFQAEIEELENLRATLPSLEEIESEIREFKEKMNVAIKEKNFKKADSLQKEIEILEAKLENERAKLTAKSETREIVERSLPKFSNEKGVDITFTSRFELDEEIHRFKSLVQKFASAKKFKEASLHQRFIDQLEELKPLLPTEQELNSDLARTMAEIESAIQNKNFDKAEKLHEIADDLERMLAVERKNAAKSSDKSMNNFYAAPPAVVKTPFKTPLHDSTNTNIISACSVRRVSKNLATSFTNSKPVSKLRPKAPMISTSDSTVLSIAQMLASKRGDAAIITNSAGELAGIITDTDVTRRVVAKNLLASKTCVADVMTSNPSCVSMSDPATDALMTMVENRFRHLPVTDASGTVVGVLDIAKCLNDAISKLEQSKEKSSNAAEEALNATLGGAGGAQAAALRQLLGPLMSQAFGGQSSPTLRTVLAGKPSTIVSPLTTIQETGHKMAEARKAALVVENGRLVGIFGFKDMMIRAVAKELPLDFTPVSTVMTPNPESVSPDTTVLEALQIMHDNKFLTLPVCESNGNVIGVVDVMDCVYGSGGADGWRSVFAQAMDCDDLTDAASVLSNRCGSVRSANISRKVDERPVAKLRPQKPILMGISENVLTVAQTLASKRGDAALIVNVDGGVAGIITDTDVTRRVVAKDLPARLTNVSDVMTANPTCVMMSDSAMEALITMVENRFRHLPVTDDNGNIVGCLNIAKCLNDAISKLERAQDKNGFAAQDAVKQVTSIQLAGGANQAATLQALLGPLLAHVLGGKSSPTLRSVLVGKPSNIVSPNLNVQKVGCMMAHARKAALVVESDKLVGIFGFKDMMTRVVAKELPLDSTPVSAVMTPNPEFVPPETTVLEALQVMHDNKFLTLPVCENDGRVVGLVDVMDCVHASGGAEGWKSLFDSALDEDDVSSVLTDNKSQMPPPLVATSHPNNIPLQVEIGKGLQGDQDSIGESSTLQNPVSTVESRAIRSAVFEDLVVYKIVDDADQTYVIRAGKTVDSISEALKGKIPNFDSSTAVFKYFDHEGDEILIKSDECLDEAVRSSAQSGNKNVKLSIKSKKISSMNTMFMLAGGTGLVAAIAIAVTIVLKPKK</sequence>
<feature type="domain" description="CBS" evidence="8">
    <location>
        <begin position="1180"/>
        <end position="1236"/>
    </location>
</feature>
<evidence type="ECO:0000259" key="10">
    <source>
        <dbReference type="PROSITE" id="PS51745"/>
    </source>
</evidence>
<comment type="similarity">
    <text evidence="5">Belongs to the TRAFAC class myosin-kinesin ATPase superfamily. Myosin family.</text>
</comment>
<dbReference type="PANTHER" id="PTHR48108:SF26">
    <property type="entry name" value="CBS DOMAIN-CONTAINING PROTEIN DDB_G0289609"/>
    <property type="match status" value="1"/>
</dbReference>
<feature type="domain" description="CBS" evidence="8">
    <location>
        <begin position="1356"/>
        <end position="1414"/>
    </location>
</feature>
<evidence type="ECO:0000313" key="11">
    <source>
        <dbReference type="EMBL" id="KAL3783568.1"/>
    </source>
</evidence>
<feature type="transmembrane region" description="Helical" evidence="7">
    <location>
        <begin position="1582"/>
        <end position="1603"/>
    </location>
</feature>
<dbReference type="PROSITE" id="PS51456">
    <property type="entry name" value="MYOSIN_MOTOR"/>
    <property type="match status" value="1"/>
</dbReference>
<evidence type="ECO:0000256" key="1">
    <source>
        <dbReference type="ARBA" id="ARBA00022737"/>
    </source>
</evidence>
<keyword evidence="7" id="KW-0812">Transmembrane</keyword>
<dbReference type="PANTHER" id="PTHR48108">
    <property type="entry name" value="CBS DOMAIN-CONTAINING PROTEIN CBSX2, CHLOROPLASTIC"/>
    <property type="match status" value="1"/>
</dbReference>
<dbReference type="Pfam" id="PF00063">
    <property type="entry name" value="Myosin_head"/>
    <property type="match status" value="1"/>
</dbReference>
<keyword evidence="12" id="KW-1185">Reference proteome</keyword>